<evidence type="ECO:0000256" key="2">
    <source>
        <dbReference type="ARBA" id="ARBA00022448"/>
    </source>
</evidence>
<keyword evidence="3" id="KW-0050">Antiport</keyword>
<keyword evidence="5 9" id="KW-0812">Transmembrane</keyword>
<evidence type="ECO:0000259" key="10">
    <source>
        <dbReference type="PROSITE" id="PS51202"/>
    </source>
</evidence>
<comment type="subcellular location">
    <subcellularLocation>
        <location evidence="1">Cell membrane</location>
        <topology evidence="1">Multi-pass membrane protein</topology>
    </subcellularLocation>
</comment>
<dbReference type="InterPro" id="IPR006153">
    <property type="entry name" value="Cation/H_exchanger_TM"/>
</dbReference>
<evidence type="ECO:0000256" key="1">
    <source>
        <dbReference type="ARBA" id="ARBA00004651"/>
    </source>
</evidence>
<evidence type="ECO:0000256" key="4">
    <source>
        <dbReference type="ARBA" id="ARBA00022475"/>
    </source>
</evidence>
<evidence type="ECO:0000256" key="5">
    <source>
        <dbReference type="ARBA" id="ARBA00022692"/>
    </source>
</evidence>
<feature type="transmembrane region" description="Helical" evidence="9">
    <location>
        <begin position="219"/>
        <end position="249"/>
    </location>
</feature>
<name>A0A948T1S6_9FIRM</name>
<dbReference type="InterPro" id="IPR038770">
    <property type="entry name" value="Na+/solute_symporter_sf"/>
</dbReference>
<dbReference type="AlphaFoldDB" id="A0A948T1S6"/>
<gene>
    <name evidence="11" type="ORF">H9882_02785</name>
</gene>
<evidence type="ECO:0000256" key="9">
    <source>
        <dbReference type="SAM" id="Phobius"/>
    </source>
</evidence>
<dbReference type="GO" id="GO:0015297">
    <property type="term" value="F:antiporter activity"/>
    <property type="evidence" value="ECO:0007669"/>
    <property type="project" value="UniProtKB-KW"/>
</dbReference>
<dbReference type="PANTHER" id="PTHR32507">
    <property type="entry name" value="NA(+)/H(+) ANTIPORTER 1"/>
    <property type="match status" value="1"/>
</dbReference>
<dbReference type="EMBL" id="JAHLFP010000019">
    <property type="protein sequence ID" value="MBU3805803.1"/>
    <property type="molecule type" value="Genomic_DNA"/>
</dbReference>
<feature type="transmembrane region" description="Helical" evidence="9">
    <location>
        <begin position="328"/>
        <end position="348"/>
    </location>
</feature>
<reference evidence="11" key="2">
    <citation type="submission" date="2021-04" db="EMBL/GenBank/DDBJ databases">
        <authorList>
            <person name="Gilroy R."/>
        </authorList>
    </citation>
    <scope>NUCLEOTIDE SEQUENCE</scope>
    <source>
        <strain evidence="11">B5_2728</strain>
    </source>
</reference>
<evidence type="ECO:0000256" key="8">
    <source>
        <dbReference type="ARBA" id="ARBA00023136"/>
    </source>
</evidence>
<dbReference type="Gene3D" id="1.20.1530.20">
    <property type="match status" value="1"/>
</dbReference>
<dbReference type="NCBIfam" id="NF003716">
    <property type="entry name" value="PRK05326.1-3"/>
    <property type="match status" value="1"/>
</dbReference>
<feature type="transmembrane region" description="Helical" evidence="9">
    <location>
        <begin position="84"/>
        <end position="106"/>
    </location>
</feature>
<dbReference type="GO" id="GO:0008324">
    <property type="term" value="F:monoatomic cation transmembrane transporter activity"/>
    <property type="evidence" value="ECO:0007669"/>
    <property type="project" value="InterPro"/>
</dbReference>
<dbReference type="Pfam" id="PF00999">
    <property type="entry name" value="Na_H_Exchanger"/>
    <property type="match status" value="1"/>
</dbReference>
<keyword evidence="8 9" id="KW-0472">Membrane</keyword>
<keyword evidence="2" id="KW-0813">Transport</keyword>
<keyword evidence="7" id="KW-0406">Ion transport</keyword>
<feature type="transmembrane region" description="Helical" evidence="9">
    <location>
        <begin position="354"/>
        <end position="376"/>
    </location>
</feature>
<feature type="transmembrane region" description="Helical" evidence="9">
    <location>
        <begin position="188"/>
        <end position="207"/>
    </location>
</feature>
<dbReference type="Gene3D" id="3.30.70.1450">
    <property type="entry name" value="Regulator of K+ conductance, C-terminal domain"/>
    <property type="match status" value="2"/>
</dbReference>
<dbReference type="GO" id="GO:0005886">
    <property type="term" value="C:plasma membrane"/>
    <property type="evidence" value="ECO:0007669"/>
    <property type="project" value="UniProtKB-SubCell"/>
</dbReference>
<evidence type="ECO:0000313" key="11">
    <source>
        <dbReference type="EMBL" id="MBU3805803.1"/>
    </source>
</evidence>
<evidence type="ECO:0000256" key="7">
    <source>
        <dbReference type="ARBA" id="ARBA00023065"/>
    </source>
</evidence>
<dbReference type="InterPro" id="IPR006037">
    <property type="entry name" value="RCK_C"/>
</dbReference>
<evidence type="ECO:0000256" key="6">
    <source>
        <dbReference type="ARBA" id="ARBA00022989"/>
    </source>
</evidence>
<keyword evidence="6 9" id="KW-1133">Transmembrane helix</keyword>
<comment type="caution">
    <text evidence="11">The sequence shown here is derived from an EMBL/GenBank/DDBJ whole genome shotgun (WGS) entry which is preliminary data.</text>
</comment>
<accession>A0A948T1S6</accession>
<dbReference type="GO" id="GO:0006813">
    <property type="term" value="P:potassium ion transport"/>
    <property type="evidence" value="ECO:0007669"/>
    <property type="project" value="InterPro"/>
</dbReference>
<dbReference type="PROSITE" id="PS51202">
    <property type="entry name" value="RCK_C"/>
    <property type="match status" value="2"/>
</dbReference>
<dbReference type="InterPro" id="IPR036721">
    <property type="entry name" value="RCK_C_sf"/>
</dbReference>
<feature type="transmembrane region" description="Helical" evidence="9">
    <location>
        <begin position="296"/>
        <end position="316"/>
    </location>
</feature>
<feature type="transmembrane region" description="Helical" evidence="9">
    <location>
        <begin position="55"/>
        <end position="72"/>
    </location>
</feature>
<sequence>MNGVLLLMGIVILICIVAYRFTEKLPIPSLLIFILLGIIFGENGIFRIHFDNYRAAEIVCSIALVFIMYYGGFGTNVKAARSVAVKSVVLSTLGVVLTAAFTGVFAHYALHLGWLESALIGSVIASTDAASVFNILRTRNLNLKDNTASLLELESGSNDPMSYMLTVVVVSIMNGSNVSVPLMLFQQLFFGILFGLLIGKAAVWALNHRDFSIAQGNTIFVFSVAIIAYALPILMGGNGYLSVYLCGILMGNSQIPEKRDLVRFFDVLTGIAQMMIFFLLGLLVTPVNLPHVIVPALLIALFLTFVGRPLVVAGILAPFRSSLAQIGIVSWAGLRGVASIVFAIYAVLNYNNFTYNLFDLVFCIVLFSMALQGTLLPAMSKWMNMIDENADVRRTFNDYQEENDVSFIKIHMDERHPWAHQKLRNIITPPDFLIALIARQGEGFIVPGGDTEILPGDLLVIAGREFENRENLTLKEVTVSPKNRFCNKHLREVDLPANSLIVMVQRQKETIIPCGDTLILEDDTLVVAHY</sequence>
<organism evidence="11 12">
    <name type="scientific">Candidatus Allofournierella pullistercoris</name>
    <dbReference type="NCBI Taxonomy" id="2838597"/>
    <lineage>
        <taxon>Bacteria</taxon>
        <taxon>Bacillati</taxon>
        <taxon>Bacillota</taxon>
        <taxon>Clostridia</taxon>
        <taxon>Eubacteriales</taxon>
        <taxon>Oscillospiraceae</taxon>
        <taxon>Allofournierella</taxon>
    </lineage>
</organism>
<dbReference type="PANTHER" id="PTHR32507:SF7">
    <property type="entry name" value="K(+)_H(+) ANTIPORTER NHAP2"/>
    <property type="match status" value="1"/>
</dbReference>
<evidence type="ECO:0000313" key="12">
    <source>
        <dbReference type="Proteomes" id="UP000713596"/>
    </source>
</evidence>
<protein>
    <submittedName>
        <fullName evidence="11">Potassium/proton antiporter</fullName>
    </submittedName>
</protein>
<feature type="transmembrane region" description="Helical" evidence="9">
    <location>
        <begin position="261"/>
        <end position="284"/>
    </location>
</feature>
<feature type="domain" description="RCK C-terminal" evidence="10">
    <location>
        <begin position="394"/>
        <end position="460"/>
    </location>
</feature>
<keyword evidence="4" id="KW-1003">Cell membrane</keyword>
<dbReference type="NCBIfam" id="NF003715">
    <property type="entry name" value="PRK05326.1-2"/>
    <property type="match status" value="1"/>
</dbReference>
<feature type="domain" description="RCK C-terminal" evidence="10">
    <location>
        <begin position="461"/>
        <end position="530"/>
    </location>
</feature>
<dbReference type="Proteomes" id="UP000713596">
    <property type="component" value="Unassembled WGS sequence"/>
</dbReference>
<dbReference type="Pfam" id="PF02080">
    <property type="entry name" value="TrkA_C"/>
    <property type="match status" value="2"/>
</dbReference>
<dbReference type="GO" id="GO:1902600">
    <property type="term" value="P:proton transmembrane transport"/>
    <property type="evidence" value="ECO:0007669"/>
    <property type="project" value="InterPro"/>
</dbReference>
<evidence type="ECO:0000256" key="3">
    <source>
        <dbReference type="ARBA" id="ARBA00022449"/>
    </source>
</evidence>
<feature type="transmembrane region" description="Helical" evidence="9">
    <location>
        <begin position="30"/>
        <end position="48"/>
    </location>
</feature>
<reference evidence="11" key="1">
    <citation type="journal article" date="2021" name="PeerJ">
        <title>Extensive microbial diversity within the chicken gut microbiome revealed by metagenomics and culture.</title>
        <authorList>
            <person name="Gilroy R."/>
            <person name="Ravi A."/>
            <person name="Getino M."/>
            <person name="Pursley I."/>
            <person name="Horton D.L."/>
            <person name="Alikhan N.F."/>
            <person name="Baker D."/>
            <person name="Gharbi K."/>
            <person name="Hall N."/>
            <person name="Watson M."/>
            <person name="Adriaenssens E.M."/>
            <person name="Foster-Nyarko E."/>
            <person name="Jarju S."/>
            <person name="Secka A."/>
            <person name="Antonio M."/>
            <person name="Oren A."/>
            <person name="Chaudhuri R.R."/>
            <person name="La Ragione R."/>
            <person name="Hildebrand F."/>
            <person name="Pallen M.J."/>
        </authorList>
    </citation>
    <scope>NUCLEOTIDE SEQUENCE</scope>
    <source>
        <strain evidence="11">B5_2728</strain>
    </source>
</reference>
<dbReference type="SUPFAM" id="SSF116726">
    <property type="entry name" value="TrkA C-terminal domain-like"/>
    <property type="match status" value="2"/>
</dbReference>
<proteinExistence type="predicted"/>